<protein>
    <submittedName>
        <fullName evidence="2">Uncharacterized protein</fullName>
    </submittedName>
</protein>
<dbReference type="EMBL" id="MCFA01000167">
    <property type="protein sequence ID" value="ORY01664.1"/>
    <property type="molecule type" value="Genomic_DNA"/>
</dbReference>
<organism evidence="2 3">
    <name type="scientific">Clohesyomyces aquaticus</name>
    <dbReference type="NCBI Taxonomy" id="1231657"/>
    <lineage>
        <taxon>Eukaryota</taxon>
        <taxon>Fungi</taxon>
        <taxon>Dikarya</taxon>
        <taxon>Ascomycota</taxon>
        <taxon>Pezizomycotina</taxon>
        <taxon>Dothideomycetes</taxon>
        <taxon>Pleosporomycetidae</taxon>
        <taxon>Pleosporales</taxon>
        <taxon>Lindgomycetaceae</taxon>
        <taxon>Clohesyomyces</taxon>
    </lineage>
</organism>
<gene>
    <name evidence="2" type="ORF">BCR34DRAFT_592171</name>
</gene>
<evidence type="ECO:0000313" key="2">
    <source>
        <dbReference type="EMBL" id="ORY01664.1"/>
    </source>
</evidence>
<feature type="region of interest" description="Disordered" evidence="1">
    <location>
        <begin position="134"/>
        <end position="179"/>
    </location>
</feature>
<reference evidence="2 3" key="1">
    <citation type="submission" date="2016-07" db="EMBL/GenBank/DDBJ databases">
        <title>Pervasive Adenine N6-methylation of Active Genes in Fungi.</title>
        <authorList>
            <consortium name="DOE Joint Genome Institute"/>
            <person name="Mondo S.J."/>
            <person name="Dannebaum R.O."/>
            <person name="Kuo R.C."/>
            <person name="Labutti K."/>
            <person name="Haridas S."/>
            <person name="Kuo A."/>
            <person name="Salamov A."/>
            <person name="Ahrendt S.R."/>
            <person name="Lipzen A."/>
            <person name="Sullivan W."/>
            <person name="Andreopoulos W.B."/>
            <person name="Clum A."/>
            <person name="Lindquist E."/>
            <person name="Daum C."/>
            <person name="Ramamoorthy G.K."/>
            <person name="Gryganskyi A."/>
            <person name="Culley D."/>
            <person name="Magnuson J.K."/>
            <person name="James T.Y."/>
            <person name="O'Malley M.A."/>
            <person name="Stajich J.E."/>
            <person name="Spatafora J.W."/>
            <person name="Visel A."/>
            <person name="Grigoriev I.V."/>
        </authorList>
    </citation>
    <scope>NUCLEOTIDE SEQUENCE [LARGE SCALE GENOMIC DNA]</scope>
    <source>
        <strain evidence="2 3">CBS 115471</strain>
    </source>
</reference>
<evidence type="ECO:0000313" key="3">
    <source>
        <dbReference type="Proteomes" id="UP000193144"/>
    </source>
</evidence>
<accession>A0A1Y1YUZ2</accession>
<name>A0A1Y1YUZ2_9PLEO</name>
<dbReference type="Proteomes" id="UP000193144">
    <property type="component" value="Unassembled WGS sequence"/>
</dbReference>
<keyword evidence="3" id="KW-1185">Reference proteome</keyword>
<proteinExistence type="predicted"/>
<evidence type="ECO:0000256" key="1">
    <source>
        <dbReference type="SAM" id="MobiDB-lite"/>
    </source>
</evidence>
<dbReference type="AlphaFoldDB" id="A0A1Y1YUZ2"/>
<comment type="caution">
    <text evidence="2">The sequence shown here is derived from an EMBL/GenBank/DDBJ whole genome shotgun (WGS) entry which is preliminary data.</text>
</comment>
<sequence length="208" mass="23734">MPFVCPQCIEDGLRAEFDRCIAEALKDGNSTLLVRYPALNNTQKDIETWTKPYVKDMIELYGMRPAQGLTGVFRMEKNAWRTRARSAECKKDEDPVTCTTAQPCGRTAGRSADLPITCKRGNGVQCGAQTCTYRDSRSRGSRSQSPDTLERDDESNEEEQRKKTKEKYRQRSPISRACRNKNAKRMRMWIALRRGFLISRLGSRLVIG</sequence>